<feature type="transmembrane region" description="Helical" evidence="9">
    <location>
        <begin position="276"/>
        <end position="300"/>
    </location>
</feature>
<keyword evidence="6 9" id="KW-0812">Transmembrane</keyword>
<feature type="transmembrane region" description="Helical" evidence="9">
    <location>
        <begin position="413"/>
        <end position="432"/>
    </location>
</feature>
<feature type="transmembrane region" description="Helical" evidence="9">
    <location>
        <begin position="7"/>
        <end position="27"/>
    </location>
</feature>
<dbReference type="InterPro" id="IPR047103">
    <property type="entry name" value="MalF_P2_sf"/>
</dbReference>
<dbReference type="SUPFAM" id="SSF160964">
    <property type="entry name" value="MalF N-terminal region-like"/>
    <property type="match status" value="1"/>
</dbReference>
<dbReference type="Pfam" id="PF00528">
    <property type="entry name" value="BPD_transp_1"/>
    <property type="match status" value="1"/>
</dbReference>
<sequence>MGRLGSLLRYGFVAVLDALALWAAIWLAASGGYLLLSFLLLGTGGLNVALLSPRAYPLRYLLPGLFFMTMMVVYPIGYTVYVAFTDYGTGHVLTKGQAIDQLESRLYEPASAPRYPFRAFQNEAGELRFLITLPDGDTILSEGDRFEAVPPGDPTLVDTDGDGTVDELAGGYQAVTGLSLMRHLGDLQKRTFSYGESELRLASLTAFAELQHRYRYEPEADRLVDLQTDTVYRPVGGYFTNDQGERLSPGYRSVVGLRNFQQLVTNPRISRPFMRVFVWTFVWALASVASTFIMGLGLALVLNDPRIRMRKLYRSLLILPYAFPAFISALVWRGLLNTEVGLINRVLESVGIAAVPWLTDPFWAKVGVVLVNLWLGFPYMMLITTGALQSIPGELYEAAYCDGATGWQRLRHITLPMLMISVAPLLISSFAFNFNNFNVIYLVTQGRPPIPGAGTPAGATDILISYTYRLAFEGGSGTNYGLASAVAMMIFVLIGLISYVNFRFTGVFEKVGENV</sequence>
<dbReference type="GO" id="GO:1990060">
    <property type="term" value="C:maltose transport complex"/>
    <property type="evidence" value="ECO:0007669"/>
    <property type="project" value="TreeGrafter"/>
</dbReference>
<organism evidence="12 13">
    <name type="scientific">Limnochorda pilosa</name>
    <dbReference type="NCBI Taxonomy" id="1555112"/>
    <lineage>
        <taxon>Bacteria</taxon>
        <taxon>Bacillati</taxon>
        <taxon>Bacillota</taxon>
        <taxon>Limnochordia</taxon>
        <taxon>Limnochordales</taxon>
        <taxon>Limnochordaceae</taxon>
        <taxon>Limnochorda</taxon>
    </lineage>
</organism>
<evidence type="ECO:0000313" key="13">
    <source>
        <dbReference type="Proteomes" id="UP000065807"/>
    </source>
</evidence>
<keyword evidence="4 10" id="KW-1003">Cell membrane</keyword>
<accession>A0A0K2SIS2</accession>
<dbReference type="Proteomes" id="UP000065807">
    <property type="component" value="Chromosome"/>
</dbReference>
<evidence type="ECO:0000256" key="7">
    <source>
        <dbReference type="ARBA" id="ARBA00022989"/>
    </source>
</evidence>
<evidence type="ECO:0000313" key="12">
    <source>
        <dbReference type="EMBL" id="BAS27008.1"/>
    </source>
</evidence>
<evidence type="ECO:0000256" key="2">
    <source>
        <dbReference type="ARBA" id="ARBA00009047"/>
    </source>
</evidence>
<feature type="transmembrane region" description="Helical" evidence="9">
    <location>
        <begin position="480"/>
        <end position="500"/>
    </location>
</feature>
<dbReference type="AlphaFoldDB" id="A0A0K2SIS2"/>
<comment type="function">
    <text evidence="10">Part of the ABC transporter complex MalEFGK involved in maltose/maltodextrin import. Probably responsible for the translocation of the substrate across the membrane.</text>
</comment>
<feature type="domain" description="ABC transmembrane type-1" evidence="11">
    <location>
        <begin position="277"/>
        <end position="501"/>
    </location>
</feature>
<comment type="subcellular location">
    <subcellularLocation>
        <location evidence="1 9">Cell membrane</location>
        <topology evidence="1 9">Multi-pass membrane protein</topology>
    </subcellularLocation>
</comment>
<evidence type="ECO:0000256" key="5">
    <source>
        <dbReference type="ARBA" id="ARBA00022597"/>
    </source>
</evidence>
<feature type="transmembrane region" description="Helical" evidence="9">
    <location>
        <begin position="362"/>
        <end position="382"/>
    </location>
</feature>
<feature type="transmembrane region" description="Helical" evidence="9">
    <location>
        <begin position="33"/>
        <end position="52"/>
    </location>
</feature>
<dbReference type="STRING" id="1555112.LIP_1151"/>
<dbReference type="PANTHER" id="PTHR47314:SF1">
    <property type="entry name" value="MALTOSE_MALTODEXTRIN TRANSPORT SYSTEM PERMEASE PROTEIN MALF"/>
    <property type="match status" value="1"/>
</dbReference>
<dbReference type="Gene3D" id="2.40.430.10">
    <property type="entry name" value="D-maltodextrin-binding protein, MBP"/>
    <property type="match status" value="1"/>
</dbReference>
<dbReference type="EMBL" id="AP014924">
    <property type="protein sequence ID" value="BAS27008.1"/>
    <property type="molecule type" value="Genomic_DNA"/>
</dbReference>
<reference evidence="13" key="2">
    <citation type="journal article" date="2016" name="Int. J. Syst. Evol. Microbiol.">
        <title>Complete genome sequence and cell structure of Limnochorda pilosa, a Gram-negative spore-former within the phylum Firmicutes.</title>
        <authorList>
            <person name="Watanabe M."/>
            <person name="Kojima H."/>
            <person name="Fukui M."/>
        </authorList>
    </citation>
    <scope>NUCLEOTIDE SEQUENCE [LARGE SCALE GENOMIC DNA]</scope>
    <source>
        <strain evidence="13">HC45</strain>
    </source>
</reference>
<dbReference type="NCBIfam" id="NF008232">
    <property type="entry name" value="PRK10999.1"/>
    <property type="match status" value="1"/>
</dbReference>
<dbReference type="InterPro" id="IPR032550">
    <property type="entry name" value="TM_PBP2_N"/>
</dbReference>
<comment type="similarity">
    <text evidence="2 10">Belongs to the binding-protein-dependent transport system permease family. MalFG subfamily.</text>
</comment>
<reference evidence="13" key="1">
    <citation type="submission" date="2015-07" db="EMBL/GenBank/DDBJ databases">
        <title>Complete genome sequence and phylogenetic analysis of Limnochorda pilosa.</title>
        <authorList>
            <person name="Watanabe M."/>
            <person name="Kojima H."/>
            <person name="Fukui M."/>
        </authorList>
    </citation>
    <scope>NUCLEOTIDE SEQUENCE [LARGE SCALE GENOMIC DNA]</scope>
    <source>
        <strain evidence="13">HC45</strain>
    </source>
</reference>
<dbReference type="Gene3D" id="1.10.3720.10">
    <property type="entry name" value="MetI-like"/>
    <property type="match status" value="1"/>
</dbReference>
<dbReference type="GO" id="GO:0015423">
    <property type="term" value="F:ABC-type maltose transporter activity"/>
    <property type="evidence" value="ECO:0007669"/>
    <property type="project" value="TreeGrafter"/>
</dbReference>
<evidence type="ECO:0000256" key="3">
    <source>
        <dbReference type="ARBA" id="ARBA00022448"/>
    </source>
</evidence>
<protein>
    <recommendedName>
        <fullName evidence="10">Maltose/maltodextrin transport system permease protein</fullName>
    </recommendedName>
</protein>
<dbReference type="Gene3D" id="3.10.650.10">
    <property type="entry name" value="MalF N-terminal region-like"/>
    <property type="match status" value="1"/>
</dbReference>
<gene>
    <name evidence="12" type="ORF">LIP_1151</name>
</gene>
<dbReference type="PATRIC" id="fig|1555112.3.peg.1199"/>
<keyword evidence="7 9" id="KW-1133">Transmembrane helix</keyword>
<dbReference type="PANTHER" id="PTHR47314">
    <property type="entry name" value="MALTOSE/MALTODEXTRIN TRANSPORT SYSTEM PERMEASE PROTEIN MALF"/>
    <property type="match status" value="1"/>
</dbReference>
<dbReference type="Gene3D" id="1.20.58.370">
    <property type="entry name" value="MalF N-terminal region-like"/>
    <property type="match status" value="1"/>
</dbReference>
<proteinExistence type="inferred from homology"/>
<feature type="transmembrane region" description="Helical" evidence="9">
    <location>
        <begin position="64"/>
        <end position="84"/>
    </location>
</feature>
<keyword evidence="13" id="KW-1185">Reference proteome</keyword>
<dbReference type="GO" id="GO:0042956">
    <property type="term" value="P:maltodextrin transmembrane transport"/>
    <property type="evidence" value="ECO:0007669"/>
    <property type="project" value="TreeGrafter"/>
</dbReference>
<dbReference type="InterPro" id="IPR000515">
    <property type="entry name" value="MetI-like"/>
</dbReference>
<dbReference type="Pfam" id="PF16296">
    <property type="entry name" value="TM_PBP2_N"/>
    <property type="match status" value="1"/>
</dbReference>
<keyword evidence="3 9" id="KW-0813">Transport</keyword>
<evidence type="ECO:0000256" key="8">
    <source>
        <dbReference type="ARBA" id="ARBA00023136"/>
    </source>
</evidence>
<evidence type="ECO:0000256" key="10">
    <source>
        <dbReference type="RuleBase" id="RU367050"/>
    </source>
</evidence>
<dbReference type="InterPro" id="IPR035277">
    <property type="entry name" value="MalF_N"/>
</dbReference>
<dbReference type="SUPFAM" id="SSF161098">
    <property type="entry name" value="MetI-like"/>
    <property type="match status" value="1"/>
</dbReference>
<dbReference type="InterPro" id="IPR035906">
    <property type="entry name" value="MetI-like_sf"/>
</dbReference>
<evidence type="ECO:0000256" key="4">
    <source>
        <dbReference type="ARBA" id="ARBA00022475"/>
    </source>
</evidence>
<keyword evidence="8 9" id="KW-0472">Membrane</keyword>
<evidence type="ECO:0000256" key="1">
    <source>
        <dbReference type="ARBA" id="ARBA00004651"/>
    </source>
</evidence>
<evidence type="ECO:0000259" key="11">
    <source>
        <dbReference type="PROSITE" id="PS50928"/>
    </source>
</evidence>
<dbReference type="CDD" id="cd06261">
    <property type="entry name" value="TM_PBP2"/>
    <property type="match status" value="1"/>
</dbReference>
<dbReference type="KEGG" id="lpil:LIP_1151"/>
<keyword evidence="5 10" id="KW-0762">Sugar transport</keyword>
<evidence type="ECO:0000256" key="6">
    <source>
        <dbReference type="ARBA" id="ARBA00022692"/>
    </source>
</evidence>
<feature type="transmembrane region" description="Helical" evidence="9">
    <location>
        <begin position="312"/>
        <end position="332"/>
    </location>
</feature>
<name>A0A0K2SIS2_LIMPI</name>
<evidence type="ECO:0000256" key="9">
    <source>
        <dbReference type="RuleBase" id="RU363032"/>
    </source>
</evidence>
<dbReference type="PROSITE" id="PS50928">
    <property type="entry name" value="ABC_TM1"/>
    <property type="match status" value="1"/>
</dbReference>